<gene>
    <name evidence="1" type="ORF">ACFQ5X_45195</name>
</gene>
<name>A0ABW3XWM7_9ACTN</name>
<proteinExistence type="predicted"/>
<evidence type="ECO:0000313" key="2">
    <source>
        <dbReference type="Proteomes" id="UP001597058"/>
    </source>
</evidence>
<protein>
    <submittedName>
        <fullName evidence="1">Uncharacterized protein</fullName>
    </submittedName>
</protein>
<reference evidence="2" key="1">
    <citation type="journal article" date="2019" name="Int. J. Syst. Evol. Microbiol.">
        <title>The Global Catalogue of Microorganisms (GCM) 10K type strain sequencing project: providing services to taxonomists for standard genome sequencing and annotation.</title>
        <authorList>
            <consortium name="The Broad Institute Genomics Platform"/>
            <consortium name="The Broad Institute Genome Sequencing Center for Infectious Disease"/>
            <person name="Wu L."/>
            <person name="Ma J."/>
        </authorList>
    </citation>
    <scope>NUCLEOTIDE SEQUENCE [LARGE SCALE GENOMIC DNA]</scope>
    <source>
        <strain evidence="2">CGMCC 4.7020</strain>
    </source>
</reference>
<organism evidence="1 2">
    <name type="scientific">Streptomyces kaempferi</name>
    <dbReference type="NCBI Taxonomy" id="333725"/>
    <lineage>
        <taxon>Bacteria</taxon>
        <taxon>Bacillati</taxon>
        <taxon>Actinomycetota</taxon>
        <taxon>Actinomycetes</taxon>
        <taxon>Kitasatosporales</taxon>
        <taxon>Streptomycetaceae</taxon>
        <taxon>Streptomyces</taxon>
    </lineage>
</organism>
<keyword evidence="2" id="KW-1185">Reference proteome</keyword>
<sequence length="217" mass="24811">MSMDLPRPKWPAHEIAVIGGRHEDDLVIAGGYLRVAELSATEWSQNGPDDALPIPIYYNYRHSVELSLKGLIREAAIIIRRGEYDTRGENLRPDRIDEKLREDSHSVRKLTERLNRYLGLIADLEAPNNKIDPESFATLQWLDDMDQTGETFRYAHIGAGAASRPARPVQTNINFYDEIRKVHDLAWLLQAGYSSALQEFGDLQQEYLEEMRWATGC</sequence>
<dbReference type="EMBL" id="JBHTMM010000147">
    <property type="protein sequence ID" value="MFD1312934.1"/>
    <property type="molecule type" value="Genomic_DNA"/>
</dbReference>
<dbReference type="RefSeq" id="WP_381240050.1">
    <property type="nucleotide sequence ID" value="NZ_JBHSKH010000079.1"/>
</dbReference>
<dbReference type="Proteomes" id="UP001597058">
    <property type="component" value="Unassembled WGS sequence"/>
</dbReference>
<comment type="caution">
    <text evidence="1">The sequence shown here is derived from an EMBL/GenBank/DDBJ whole genome shotgun (WGS) entry which is preliminary data.</text>
</comment>
<accession>A0ABW3XWM7</accession>
<evidence type="ECO:0000313" key="1">
    <source>
        <dbReference type="EMBL" id="MFD1312934.1"/>
    </source>
</evidence>